<dbReference type="Proteomes" id="UP000777438">
    <property type="component" value="Unassembled WGS sequence"/>
</dbReference>
<proteinExistence type="predicted"/>
<feature type="signal peptide" evidence="1">
    <location>
        <begin position="1"/>
        <end position="21"/>
    </location>
</feature>
<evidence type="ECO:0000313" key="4">
    <source>
        <dbReference type="Proteomes" id="UP000777438"/>
    </source>
</evidence>
<evidence type="ECO:0000313" key="3">
    <source>
        <dbReference type="EMBL" id="KAH6871483.1"/>
    </source>
</evidence>
<accession>A0A9P8VR67</accession>
<dbReference type="AlphaFoldDB" id="A0A9P8VR67"/>
<name>A0A9P8VR67_9HYPO</name>
<comment type="caution">
    <text evidence="3">The sequence shown here is derived from an EMBL/GenBank/DDBJ whole genome shotgun (WGS) entry which is preliminary data.</text>
</comment>
<dbReference type="InterPro" id="IPR057277">
    <property type="entry name" value="LysM_C"/>
</dbReference>
<evidence type="ECO:0000256" key="1">
    <source>
        <dbReference type="SAM" id="SignalP"/>
    </source>
</evidence>
<feature type="chain" id="PRO_5040291705" description="Secreted LysM effector LysM C-terminal domain-containing protein" evidence="1">
    <location>
        <begin position="22"/>
        <end position="142"/>
    </location>
</feature>
<keyword evidence="1" id="KW-0732">Signal</keyword>
<keyword evidence="4" id="KW-1185">Reference proteome</keyword>
<dbReference type="EMBL" id="JAGPYM010000054">
    <property type="protein sequence ID" value="KAH6871483.1"/>
    <property type="molecule type" value="Genomic_DNA"/>
</dbReference>
<dbReference type="OrthoDB" id="4972407at2759"/>
<gene>
    <name evidence="3" type="ORF">B0T10DRAFT_466645</name>
</gene>
<protein>
    <recommendedName>
        <fullName evidence="2">Secreted LysM effector LysM C-terminal domain-containing protein</fullName>
    </recommendedName>
</protein>
<reference evidence="3 4" key="1">
    <citation type="journal article" date="2021" name="Nat. Commun.">
        <title>Genetic determinants of endophytism in the Arabidopsis root mycobiome.</title>
        <authorList>
            <person name="Mesny F."/>
            <person name="Miyauchi S."/>
            <person name="Thiergart T."/>
            <person name="Pickel B."/>
            <person name="Atanasova L."/>
            <person name="Karlsson M."/>
            <person name="Huettel B."/>
            <person name="Barry K.W."/>
            <person name="Haridas S."/>
            <person name="Chen C."/>
            <person name="Bauer D."/>
            <person name="Andreopoulos W."/>
            <person name="Pangilinan J."/>
            <person name="LaButti K."/>
            <person name="Riley R."/>
            <person name="Lipzen A."/>
            <person name="Clum A."/>
            <person name="Drula E."/>
            <person name="Henrissat B."/>
            <person name="Kohler A."/>
            <person name="Grigoriev I.V."/>
            <person name="Martin F.M."/>
            <person name="Hacquard S."/>
        </authorList>
    </citation>
    <scope>NUCLEOTIDE SEQUENCE [LARGE SCALE GENOMIC DNA]</scope>
    <source>
        <strain evidence="3 4">MPI-CAGE-CH-0241</strain>
    </source>
</reference>
<evidence type="ECO:0000259" key="2">
    <source>
        <dbReference type="Pfam" id="PF25139"/>
    </source>
</evidence>
<organism evidence="3 4">
    <name type="scientific">Thelonectria olida</name>
    <dbReference type="NCBI Taxonomy" id="1576542"/>
    <lineage>
        <taxon>Eukaryota</taxon>
        <taxon>Fungi</taxon>
        <taxon>Dikarya</taxon>
        <taxon>Ascomycota</taxon>
        <taxon>Pezizomycotina</taxon>
        <taxon>Sordariomycetes</taxon>
        <taxon>Hypocreomycetidae</taxon>
        <taxon>Hypocreales</taxon>
        <taxon>Nectriaceae</taxon>
        <taxon>Thelonectria</taxon>
    </lineage>
</organism>
<feature type="domain" description="Secreted LysM effector LysM C-terminal" evidence="2">
    <location>
        <begin position="22"/>
        <end position="122"/>
    </location>
</feature>
<dbReference type="Pfam" id="PF25139">
    <property type="entry name" value="LysM14_C"/>
    <property type="match status" value="1"/>
</dbReference>
<sequence length="142" mass="14698">MRVSPSTWLVALAAALKPVAAWEFTAYDGTLSCFANGNTQYRIISGGGKSGCLTFGRDMPGTGCTKYTSGGGVRGPCDGQAFAPISILVQPDTVCMIFRDGNCQQEANVIVPQNGQPTCGNGIGLSTTIGSIICIPASDFHT</sequence>